<evidence type="ECO:0000256" key="2">
    <source>
        <dbReference type="ARBA" id="ARBA00022723"/>
    </source>
</evidence>
<proteinExistence type="predicted"/>
<dbReference type="PANTHER" id="PTHR12814:SF2">
    <property type="entry name" value="RNA-BINDING PROTEIN NOB1"/>
    <property type="match status" value="1"/>
</dbReference>
<dbReference type="SUPFAM" id="SSF88723">
    <property type="entry name" value="PIN domain-like"/>
    <property type="match status" value="1"/>
</dbReference>
<name>A0AA96V8K3_9EURY</name>
<dbReference type="Proteomes" id="UP001302978">
    <property type="component" value="Chromosome"/>
</dbReference>
<dbReference type="GO" id="GO:0004521">
    <property type="term" value="F:RNA endonuclease activity"/>
    <property type="evidence" value="ECO:0007669"/>
    <property type="project" value="TreeGrafter"/>
</dbReference>
<keyword evidence="3" id="KW-0378">Hydrolase</keyword>
<keyword evidence="1" id="KW-0540">Nuclease</keyword>
<dbReference type="InterPro" id="IPR029060">
    <property type="entry name" value="PIN-like_dom_sf"/>
</dbReference>
<keyword evidence="2" id="KW-0479">Metal-binding</keyword>
<dbReference type="GO" id="GO:0030490">
    <property type="term" value="P:maturation of SSU-rRNA"/>
    <property type="evidence" value="ECO:0007669"/>
    <property type="project" value="TreeGrafter"/>
</dbReference>
<dbReference type="GeneID" id="85195269"/>
<evidence type="ECO:0000256" key="1">
    <source>
        <dbReference type="ARBA" id="ARBA00022722"/>
    </source>
</evidence>
<sequence>MKKYIADSAVFIMGNCPIAAADMVTIPHVQDEMRSEDASLRYDIYVAEGLMVEAVEDVFADAVKEQASQTRDIEKLSSTDIGILAKALEYHEKIGDDAVLITDDFAVQNIAARLGIAVMPVAQRVISDQIIWQKQCIGCFRHFKDGEECPVCGSPLRKKMKKKVKQKPKTI</sequence>
<evidence type="ECO:0000313" key="5">
    <source>
        <dbReference type="EMBL" id="WNY23446.1"/>
    </source>
</evidence>
<dbReference type="GO" id="GO:0016787">
    <property type="term" value="F:hydrolase activity"/>
    <property type="evidence" value="ECO:0007669"/>
    <property type="project" value="UniProtKB-KW"/>
</dbReference>
<protein>
    <recommendedName>
        <fullName evidence="4">Ribonuclease PIN domain-containing protein</fullName>
    </recommendedName>
</protein>
<dbReference type="KEGG" id="mehf:MmiHf6_07530"/>
<keyword evidence="6" id="KW-1185">Reference proteome</keyword>
<evidence type="ECO:0000256" key="3">
    <source>
        <dbReference type="ARBA" id="ARBA00022801"/>
    </source>
</evidence>
<evidence type="ECO:0000259" key="4">
    <source>
        <dbReference type="Pfam" id="PF17146"/>
    </source>
</evidence>
<dbReference type="GO" id="GO:0046872">
    <property type="term" value="F:metal ion binding"/>
    <property type="evidence" value="ECO:0007669"/>
    <property type="project" value="UniProtKB-KW"/>
</dbReference>
<dbReference type="CDD" id="cd09876">
    <property type="entry name" value="PIN_Nob1-like"/>
    <property type="match status" value="1"/>
</dbReference>
<dbReference type="EMBL" id="CP131059">
    <property type="protein sequence ID" value="WNY23446.1"/>
    <property type="molecule type" value="Genomic_DNA"/>
</dbReference>
<dbReference type="AlphaFoldDB" id="A0AA96V8K3"/>
<dbReference type="RefSeq" id="WP_316558465.1">
    <property type="nucleotide sequence ID" value="NZ_CP131059.1"/>
</dbReference>
<accession>A0AA96V8K3</accession>
<dbReference type="PANTHER" id="PTHR12814">
    <property type="entry name" value="RNA-BINDING PROTEIN NOB1"/>
    <property type="match status" value="1"/>
</dbReference>
<feature type="domain" description="Ribonuclease PIN" evidence="4">
    <location>
        <begin position="5"/>
        <end position="89"/>
    </location>
</feature>
<reference evidence="5 6" key="1">
    <citation type="submission" date="2023-07" db="EMBL/GenBank/DDBJ databases">
        <title>Closed genoem sequence of Methanomicrococcus sp. Hf6.</title>
        <authorList>
            <person name="Poehlein A."/>
            <person name="Protasov E."/>
            <person name="Platt K."/>
            <person name="Reeh H."/>
            <person name="Daniel R."/>
            <person name="Brune A."/>
        </authorList>
    </citation>
    <scope>NUCLEOTIDE SEQUENCE [LARGE SCALE GENOMIC DNA]</scope>
    <source>
        <strain evidence="5 6">Hf6</strain>
    </source>
</reference>
<dbReference type="Gene3D" id="2.20.28.10">
    <property type="match status" value="1"/>
</dbReference>
<dbReference type="InterPro" id="IPR039907">
    <property type="entry name" value="NOB1"/>
</dbReference>
<dbReference type="GO" id="GO:0030688">
    <property type="term" value="C:preribosome, small subunit precursor"/>
    <property type="evidence" value="ECO:0007669"/>
    <property type="project" value="TreeGrafter"/>
</dbReference>
<dbReference type="InterPro" id="IPR033411">
    <property type="entry name" value="Ribonuclease_PIN"/>
</dbReference>
<organism evidence="5 6">
    <name type="scientific">Methanimicrococcus hongohii</name>
    <dbReference type="NCBI Taxonomy" id="3028295"/>
    <lineage>
        <taxon>Archaea</taxon>
        <taxon>Methanobacteriati</taxon>
        <taxon>Methanobacteriota</taxon>
        <taxon>Stenosarchaea group</taxon>
        <taxon>Methanomicrobia</taxon>
        <taxon>Methanosarcinales</taxon>
        <taxon>Methanosarcinaceae</taxon>
        <taxon>Methanimicrococcus</taxon>
    </lineage>
</organism>
<dbReference type="Gene3D" id="3.40.50.1010">
    <property type="entry name" value="5'-nuclease"/>
    <property type="match status" value="1"/>
</dbReference>
<dbReference type="Pfam" id="PF17146">
    <property type="entry name" value="PIN_6"/>
    <property type="match status" value="1"/>
</dbReference>
<gene>
    <name evidence="5" type="ORF">MmiHf6_07530</name>
</gene>
<evidence type="ECO:0000313" key="6">
    <source>
        <dbReference type="Proteomes" id="UP001302978"/>
    </source>
</evidence>